<evidence type="ECO:0000256" key="1">
    <source>
        <dbReference type="SAM" id="MobiDB-lite"/>
    </source>
</evidence>
<feature type="non-terminal residue" evidence="2">
    <location>
        <position position="108"/>
    </location>
</feature>
<proteinExistence type="predicted"/>
<protein>
    <submittedName>
        <fullName evidence="2">Uncharacterized protein</fullName>
    </submittedName>
</protein>
<gene>
    <name evidence="2" type="ORF">NHX12_034027</name>
</gene>
<name>A0A9Q0E3S2_9TELE</name>
<reference evidence="2" key="1">
    <citation type="submission" date="2022-07" db="EMBL/GenBank/DDBJ databases">
        <title>Chromosome-level genome of Muraenolepis orangiensis.</title>
        <authorList>
            <person name="Kim J."/>
        </authorList>
    </citation>
    <scope>NUCLEOTIDE SEQUENCE</scope>
    <source>
        <strain evidence="2">KU_S4_2022</strain>
        <tissue evidence="2">Muscle</tissue>
    </source>
</reference>
<dbReference type="EMBL" id="JANIIK010000048">
    <property type="protein sequence ID" value="KAJ3600075.1"/>
    <property type="molecule type" value="Genomic_DNA"/>
</dbReference>
<sequence length="108" mass="11546">MRGGEERRREEDNIQEENIQEAEKRGGERVQCGDGAPTGGDKAGQCVSLAPLTDNKASLWCNCLVWSVVASGPSGPPREATPPPAARHRAYCGGRLSGRPLSSPGLFW</sequence>
<dbReference type="AlphaFoldDB" id="A0A9Q0E3S2"/>
<evidence type="ECO:0000313" key="3">
    <source>
        <dbReference type="Proteomes" id="UP001148018"/>
    </source>
</evidence>
<evidence type="ECO:0000313" key="2">
    <source>
        <dbReference type="EMBL" id="KAJ3600075.1"/>
    </source>
</evidence>
<keyword evidence="3" id="KW-1185">Reference proteome</keyword>
<accession>A0A9Q0E3S2</accession>
<feature type="region of interest" description="Disordered" evidence="1">
    <location>
        <begin position="1"/>
        <end position="42"/>
    </location>
</feature>
<dbReference type="Proteomes" id="UP001148018">
    <property type="component" value="Unassembled WGS sequence"/>
</dbReference>
<comment type="caution">
    <text evidence="2">The sequence shown here is derived from an EMBL/GenBank/DDBJ whole genome shotgun (WGS) entry which is preliminary data.</text>
</comment>
<feature type="compositionally biased region" description="Basic and acidic residues" evidence="1">
    <location>
        <begin position="1"/>
        <end position="12"/>
    </location>
</feature>
<organism evidence="2 3">
    <name type="scientific">Muraenolepis orangiensis</name>
    <name type="common">Patagonian moray cod</name>
    <dbReference type="NCBI Taxonomy" id="630683"/>
    <lineage>
        <taxon>Eukaryota</taxon>
        <taxon>Metazoa</taxon>
        <taxon>Chordata</taxon>
        <taxon>Craniata</taxon>
        <taxon>Vertebrata</taxon>
        <taxon>Euteleostomi</taxon>
        <taxon>Actinopterygii</taxon>
        <taxon>Neopterygii</taxon>
        <taxon>Teleostei</taxon>
        <taxon>Neoteleostei</taxon>
        <taxon>Acanthomorphata</taxon>
        <taxon>Zeiogadaria</taxon>
        <taxon>Gadariae</taxon>
        <taxon>Gadiformes</taxon>
        <taxon>Muraenolepidoidei</taxon>
        <taxon>Muraenolepididae</taxon>
        <taxon>Muraenolepis</taxon>
    </lineage>
</organism>